<dbReference type="EMBL" id="UOFZ01000158">
    <property type="protein sequence ID" value="VAX14119.1"/>
    <property type="molecule type" value="Genomic_DNA"/>
</dbReference>
<dbReference type="InterPro" id="IPR002559">
    <property type="entry name" value="Transposase_11"/>
</dbReference>
<dbReference type="GO" id="GO:0006313">
    <property type="term" value="P:DNA transposition"/>
    <property type="evidence" value="ECO:0007669"/>
    <property type="project" value="InterPro"/>
</dbReference>
<name>A0A3B1B7A4_9ZZZZ</name>
<reference evidence="2" key="1">
    <citation type="submission" date="2018-06" db="EMBL/GenBank/DDBJ databases">
        <authorList>
            <person name="Zhirakovskaya E."/>
        </authorList>
    </citation>
    <scope>NUCLEOTIDE SEQUENCE</scope>
</reference>
<evidence type="ECO:0000313" key="2">
    <source>
        <dbReference type="EMBL" id="VAX14119.1"/>
    </source>
</evidence>
<accession>A0A3B1B7A4</accession>
<evidence type="ECO:0000259" key="1">
    <source>
        <dbReference type="Pfam" id="PF01609"/>
    </source>
</evidence>
<dbReference type="GO" id="GO:0004803">
    <property type="term" value="F:transposase activity"/>
    <property type="evidence" value="ECO:0007669"/>
    <property type="project" value="InterPro"/>
</dbReference>
<dbReference type="PANTHER" id="PTHR33803">
    <property type="entry name" value="IS1478 TRANSPOSASE"/>
    <property type="match status" value="1"/>
</dbReference>
<dbReference type="GO" id="GO:0003677">
    <property type="term" value="F:DNA binding"/>
    <property type="evidence" value="ECO:0007669"/>
    <property type="project" value="InterPro"/>
</dbReference>
<protein>
    <submittedName>
        <fullName evidence="2">Mobile element protein</fullName>
    </submittedName>
</protein>
<dbReference type="PANTHER" id="PTHR33803:SF3">
    <property type="entry name" value="BLL1974 PROTEIN"/>
    <property type="match status" value="1"/>
</dbReference>
<dbReference type="Pfam" id="PF01609">
    <property type="entry name" value="DDE_Tnp_1"/>
    <property type="match status" value="1"/>
</dbReference>
<dbReference type="AlphaFoldDB" id="A0A3B1B7A4"/>
<dbReference type="NCBIfam" id="NF033593">
    <property type="entry name" value="transpos_ISNCY_1"/>
    <property type="match status" value="1"/>
</dbReference>
<organism evidence="2">
    <name type="scientific">hydrothermal vent metagenome</name>
    <dbReference type="NCBI Taxonomy" id="652676"/>
    <lineage>
        <taxon>unclassified sequences</taxon>
        <taxon>metagenomes</taxon>
        <taxon>ecological metagenomes</taxon>
    </lineage>
</organism>
<sequence length="448" mass="50497">MRTKRTSQVSIFDQFAQHDIGRELAAMSAWLDAHPGVLDGVAKDLKLSSVKATGRRGMSAESVLRCALLKQHRQLSYEELAFHLLDSASFQAFARLPMGFIPKKSALQLNIGAITDTTWEAINRQLLRQAKESRAETGKMMRVDSTVTDAPIHEPSDSTLLWDGVRTMVRLLHWAEELSGAPELVWRNHSRVAKKRTRTIRYTRGKEKKVPLYKDLVRVTEDTLGYVRQALLRLTAAHAFGVGFEQWYAQVTHYTPLIERVIDQTKRRVFSGEQVPAREKVLSLFEEHTDLIVKGTRGIQYGHKLNLTSGRSGLILDVVIEEGNPADAERFLPMVNRHIELYGYPPKQVAADGGYASSANLEAAKGLRVKDVAFHKKRGLCIEAMVKSLWVYRKLRNFRAGIEAGISCLKRAYGLSRCTWKGIAHFRAYVWSSVVAHNLALLTRLKPA</sequence>
<proteinExistence type="predicted"/>
<feature type="domain" description="Transposase IS4-like" evidence="1">
    <location>
        <begin position="304"/>
        <end position="439"/>
    </location>
</feature>
<gene>
    <name evidence="2" type="ORF">MNBD_GAMMA24-2524</name>
</gene>